<evidence type="ECO:0000259" key="1">
    <source>
        <dbReference type="Pfam" id="PF04917"/>
    </source>
</evidence>
<organism evidence="2 3">
    <name type="scientific">Massilia oculi</name>
    <dbReference type="NCBI Taxonomy" id="945844"/>
    <lineage>
        <taxon>Bacteria</taxon>
        <taxon>Pseudomonadati</taxon>
        <taxon>Pseudomonadota</taxon>
        <taxon>Betaproteobacteria</taxon>
        <taxon>Burkholderiales</taxon>
        <taxon>Oxalobacteraceae</taxon>
        <taxon>Telluria group</taxon>
        <taxon>Massilia</taxon>
    </lineage>
</organism>
<proteinExistence type="predicted"/>
<name>A0A2S2DDY9_9BURK</name>
<evidence type="ECO:0000313" key="2">
    <source>
        <dbReference type="EMBL" id="AWL03557.1"/>
    </source>
</evidence>
<dbReference type="EMBL" id="CP029343">
    <property type="protein sequence ID" value="AWL03557.1"/>
    <property type="molecule type" value="Genomic_DNA"/>
</dbReference>
<protein>
    <recommendedName>
        <fullName evidence="1">Bacterial shufflon protein N-terminal domain-containing protein</fullName>
    </recommendedName>
</protein>
<dbReference type="RefSeq" id="WP_109343960.1">
    <property type="nucleotide sequence ID" value="NZ_CP029343.1"/>
</dbReference>
<sequence>MKPISRTRGFGLVEMLGALALATLVAAGVATLTARLLDDLRRQHAAGYQQRFAAAAALYLRANQAALYQQAAGGTVAVGLAALKAAGAGFLPAGFSDTNPYGQTPCLLVRRAGAALSALAASEGGEAIGDAALAYIAAHAGAGGGAIKLDPTAPGPAAGGAFGSWRLDAAALAAYTNRSCTGTAAAGGRLASALFADAGAALPTDFLYRGAVPGRPELNQMNAPLRMAGAALVQNGAACGDAARIAIDEQRNIVTCGPEKRWKNSGNDTWRDPVANFGALLALTDEPNGAVRVTLDTGRAFVHGSSGWKALAVDQNGNLEVPNRLTAGSGKVIGHAEVGGDMNVSIDVRAKEVKATEGVYGYHLWADSFFISPVFEFSGTGDPNNGNYAWAGRDCHIPTASNSIIYPVGSQLPDKHGITMICYEQDHKFRYQSGGMTP</sequence>
<dbReference type="InterPro" id="IPR007001">
    <property type="entry name" value="Shufflon_N"/>
</dbReference>
<reference evidence="2 3" key="1">
    <citation type="submission" date="2018-05" db="EMBL/GenBank/DDBJ databases">
        <title>Complete genome sequence of Massilia oculi sp. nov. CCUG 43427T (=DSM 26321T), the type strain of M. oculi, and comparison with genome sequences of other Massilia strains.</title>
        <authorList>
            <person name="Zhu B."/>
        </authorList>
    </citation>
    <scope>NUCLEOTIDE SEQUENCE [LARGE SCALE GENOMIC DNA]</scope>
    <source>
        <strain evidence="2 3">CCUG 43427</strain>
    </source>
</reference>
<feature type="domain" description="Bacterial shufflon protein N-terminal" evidence="1">
    <location>
        <begin position="39"/>
        <end position="246"/>
    </location>
</feature>
<dbReference type="AlphaFoldDB" id="A0A2S2DDY9"/>
<dbReference type="OrthoDB" id="7220054at2"/>
<gene>
    <name evidence="2" type="ORF">DIR46_03240</name>
</gene>
<accession>A0A2S2DDY9</accession>
<evidence type="ECO:0000313" key="3">
    <source>
        <dbReference type="Proteomes" id="UP000245820"/>
    </source>
</evidence>
<keyword evidence="3" id="KW-1185">Reference proteome</keyword>
<dbReference type="Proteomes" id="UP000245820">
    <property type="component" value="Chromosome"/>
</dbReference>
<dbReference type="KEGG" id="mtim:DIR46_03240"/>
<dbReference type="Pfam" id="PF04917">
    <property type="entry name" value="Shufflon_N"/>
    <property type="match status" value="1"/>
</dbReference>